<dbReference type="InterPro" id="IPR036612">
    <property type="entry name" value="KH_dom_type_1_sf"/>
</dbReference>
<keyword evidence="1" id="KW-0677">Repeat</keyword>
<dbReference type="Pfam" id="PF00013">
    <property type="entry name" value="KH_1"/>
    <property type="match status" value="3"/>
</dbReference>
<organism evidence="6 7">
    <name type="scientific">Mortierella alpina</name>
    <name type="common">Oleaginous fungus</name>
    <name type="synonym">Mortierella renispora</name>
    <dbReference type="NCBI Taxonomy" id="64518"/>
    <lineage>
        <taxon>Eukaryota</taxon>
        <taxon>Fungi</taxon>
        <taxon>Fungi incertae sedis</taxon>
        <taxon>Mucoromycota</taxon>
        <taxon>Mortierellomycotina</taxon>
        <taxon>Mortierellomycetes</taxon>
        <taxon>Mortierellales</taxon>
        <taxon>Mortierellaceae</taxon>
        <taxon>Mortierella</taxon>
    </lineage>
</organism>
<gene>
    <name evidence="6" type="ORF">KVV02_008280</name>
</gene>
<dbReference type="InterPro" id="IPR004088">
    <property type="entry name" value="KH_dom_type_1"/>
</dbReference>
<keyword evidence="2" id="KW-0694">RNA-binding</keyword>
<dbReference type="GO" id="GO:0003723">
    <property type="term" value="F:RNA binding"/>
    <property type="evidence" value="ECO:0007669"/>
    <property type="project" value="UniProtKB-UniRule"/>
</dbReference>
<feature type="coiled-coil region" evidence="3">
    <location>
        <begin position="741"/>
        <end position="768"/>
    </location>
</feature>
<feature type="domain" description="K Homology" evidence="5">
    <location>
        <begin position="228"/>
        <end position="300"/>
    </location>
</feature>
<evidence type="ECO:0000256" key="3">
    <source>
        <dbReference type="SAM" id="Coils"/>
    </source>
</evidence>
<feature type="domain" description="K Homology" evidence="5">
    <location>
        <begin position="320"/>
        <end position="393"/>
    </location>
</feature>
<dbReference type="SUPFAM" id="SSF54791">
    <property type="entry name" value="Eukaryotic type KH-domain (KH-domain type I)"/>
    <property type="match status" value="3"/>
</dbReference>
<proteinExistence type="predicted"/>
<dbReference type="Pfam" id="PF06212">
    <property type="entry name" value="GRIM-19"/>
    <property type="match status" value="1"/>
</dbReference>
<protein>
    <recommendedName>
        <fullName evidence="5">K Homology domain-containing protein</fullName>
    </recommendedName>
</protein>
<evidence type="ECO:0000256" key="2">
    <source>
        <dbReference type="PROSITE-ProRule" id="PRU00117"/>
    </source>
</evidence>
<feature type="compositionally biased region" description="Low complexity" evidence="4">
    <location>
        <begin position="488"/>
        <end position="508"/>
    </location>
</feature>
<feature type="region of interest" description="Disordered" evidence="4">
    <location>
        <begin position="478"/>
        <end position="508"/>
    </location>
</feature>
<keyword evidence="3" id="KW-0175">Coiled coil</keyword>
<feature type="compositionally biased region" description="Basic and acidic residues" evidence="4">
    <location>
        <begin position="56"/>
        <end position="89"/>
    </location>
</feature>
<reference evidence="6" key="1">
    <citation type="submission" date="2021-07" db="EMBL/GenBank/DDBJ databases">
        <title>Draft genome of Mortierella alpina, strain LL118, isolated from an aspen leaf litter sample.</title>
        <authorList>
            <person name="Yang S."/>
            <person name="Vinatzer B.A."/>
        </authorList>
    </citation>
    <scope>NUCLEOTIDE SEQUENCE</scope>
    <source>
        <strain evidence="6">LL118</strain>
    </source>
</reference>
<feature type="region of interest" description="Disordered" evidence="4">
    <location>
        <begin position="35"/>
        <end position="94"/>
    </location>
</feature>
<sequence>MPSDTPAQDAAGAPAPKVDFTSALAKVKAIAAKLGSSANNAAPPAPTPAASAPIKRPYEDDSYGHNQDSRSDDGYGKRMAYDSGRDSAPVHRPGLGAQVSHYAPPMRNEHSIQEEMGVPGNLVGLIIGRGGENLKRIERETGCKVQFSQDGNPGDRERFVNIIGQPVGIADAKRQIQEIVTSSQSGDRFGGAGGAGGAGGGGYGGSAGYGGGGSYGMGGGGGGGYGRGGNTATMQIPSTKVGLVIGRGGETIRDLQDRSGARIAVTPSPMDQTSPSRTVSITGDDGAIERAKSFIEEIVNDMAPRGGFGGGGGGGGGYQSTPPVTMTVPQESIGLVIGRGGETVKQLQIQSRAKIQVQQVDPSVPPPAERTINLFGPPEAVEYAKQLIMEKVDGASDFPKGTRLGTISNESGICEEVLINGTLTLCRQLDERQAEKKNSIGRVPSIIGSQTPLDLPDAETRYRLAHFHIVWTRDNDRYGGRDQGGYGSQSYGGYQQQQQYQQPAQSPAAGAYGQQYGSYTAPAASTAASTAGYTPEQQAAYAQYYGYQYGTGYPASSASTSAAPGADATAATASAGADASAYSAYYAGQYGTATPASSSAPASAAAAPAAPGVVAAPATSDASAAAAPDYSAYYAQQGYNQEAYQQYYSQYYGYPATSAAGTDAASTTAPGTSSSSTPAVDAGSSYGSAAAADSHAAADASAPAAGAETAPVADSTGSTSTEESKELEREKVWSRINLIPLLQAEADRDTYRREVAAKEREAEIMKDVKGWKAGESVYNTKRYTPQTYVVVP</sequence>
<evidence type="ECO:0000256" key="1">
    <source>
        <dbReference type="ARBA" id="ARBA00022737"/>
    </source>
</evidence>
<dbReference type="InterPro" id="IPR009346">
    <property type="entry name" value="GRIM-19"/>
</dbReference>
<evidence type="ECO:0000313" key="7">
    <source>
        <dbReference type="Proteomes" id="UP000717515"/>
    </source>
</evidence>
<dbReference type="AlphaFoldDB" id="A0A9P8CUC2"/>
<feature type="domain" description="K Homology" evidence="5">
    <location>
        <begin position="110"/>
        <end position="181"/>
    </location>
</feature>
<name>A0A9P8CUC2_MORAP</name>
<evidence type="ECO:0000259" key="5">
    <source>
        <dbReference type="SMART" id="SM00322"/>
    </source>
</evidence>
<dbReference type="CDD" id="cd00105">
    <property type="entry name" value="KH-I"/>
    <property type="match status" value="1"/>
</dbReference>
<evidence type="ECO:0000313" key="6">
    <source>
        <dbReference type="EMBL" id="KAG9320363.1"/>
    </source>
</evidence>
<dbReference type="EMBL" id="JAIFTL010000297">
    <property type="protein sequence ID" value="KAG9320363.1"/>
    <property type="molecule type" value="Genomic_DNA"/>
</dbReference>
<evidence type="ECO:0000256" key="4">
    <source>
        <dbReference type="SAM" id="MobiDB-lite"/>
    </source>
</evidence>
<dbReference type="Proteomes" id="UP000717515">
    <property type="component" value="Unassembled WGS sequence"/>
</dbReference>
<dbReference type="InterPro" id="IPR004087">
    <property type="entry name" value="KH_dom"/>
</dbReference>
<feature type="compositionally biased region" description="Low complexity" evidence="4">
    <location>
        <begin position="35"/>
        <end position="53"/>
    </location>
</feature>
<dbReference type="Gene3D" id="3.30.1370.10">
    <property type="entry name" value="K Homology domain, type 1"/>
    <property type="match status" value="3"/>
</dbReference>
<feature type="region of interest" description="Disordered" evidence="4">
    <location>
        <begin position="699"/>
        <end position="729"/>
    </location>
</feature>
<dbReference type="PROSITE" id="PS50084">
    <property type="entry name" value="KH_TYPE_1"/>
    <property type="match status" value="3"/>
</dbReference>
<feature type="region of interest" description="Disordered" evidence="4">
    <location>
        <begin position="662"/>
        <end position="686"/>
    </location>
</feature>
<dbReference type="SMART" id="SM00322">
    <property type="entry name" value="KH"/>
    <property type="match status" value="3"/>
</dbReference>
<accession>A0A9P8CUC2</accession>
<dbReference type="PANTHER" id="PTHR10288">
    <property type="entry name" value="KH DOMAIN CONTAINING RNA BINDING PROTEIN"/>
    <property type="match status" value="1"/>
</dbReference>
<comment type="caution">
    <text evidence="6">The sequence shown here is derived from an EMBL/GenBank/DDBJ whole genome shotgun (WGS) entry which is preliminary data.</text>
</comment>